<keyword evidence="6" id="KW-1185">Reference proteome</keyword>
<dbReference type="SUPFAM" id="SSF52096">
    <property type="entry name" value="ClpP/crotonase"/>
    <property type="match status" value="1"/>
</dbReference>
<dbReference type="Gene3D" id="3.90.226.10">
    <property type="entry name" value="2-enoyl-CoA Hydratase, Chain A, domain 1"/>
    <property type="match status" value="1"/>
</dbReference>
<keyword evidence="2" id="KW-0443">Lipid metabolism</keyword>
<proteinExistence type="inferred from homology"/>
<dbReference type="InterPro" id="IPR029045">
    <property type="entry name" value="ClpP/crotonase-like_dom_sf"/>
</dbReference>
<name>A0ABP9PNG9_9ACTN</name>
<dbReference type="InterPro" id="IPR018376">
    <property type="entry name" value="Enoyl-CoA_hyd/isom_CS"/>
</dbReference>
<dbReference type="Proteomes" id="UP001500221">
    <property type="component" value="Unassembled WGS sequence"/>
</dbReference>
<protein>
    <submittedName>
        <fullName evidence="5">Enoyl-CoA hydratase/isomerase family protein</fullName>
    </submittedName>
</protein>
<evidence type="ECO:0000256" key="3">
    <source>
        <dbReference type="ARBA" id="ARBA00023239"/>
    </source>
</evidence>
<dbReference type="PANTHER" id="PTHR11941:SF169">
    <property type="entry name" value="(7AS)-7A-METHYL-1,5-DIOXO-2,3,5,6,7,7A-HEXAHYDRO-1H-INDENE-CARBOXYL-COA HYDROLASE"/>
    <property type="match status" value="1"/>
</dbReference>
<comment type="similarity">
    <text evidence="1 4">Belongs to the enoyl-CoA hydratase/isomerase family.</text>
</comment>
<dbReference type="Pfam" id="PF00378">
    <property type="entry name" value="ECH_1"/>
    <property type="match status" value="1"/>
</dbReference>
<dbReference type="Gene3D" id="1.10.12.10">
    <property type="entry name" value="Lyase 2-enoyl-coa Hydratase, Chain A, domain 2"/>
    <property type="match status" value="1"/>
</dbReference>
<evidence type="ECO:0000313" key="6">
    <source>
        <dbReference type="Proteomes" id="UP001500221"/>
    </source>
</evidence>
<dbReference type="InterPro" id="IPR001753">
    <property type="entry name" value="Enoyl-CoA_hydra/iso"/>
</dbReference>
<dbReference type="CDD" id="cd06558">
    <property type="entry name" value="crotonase-like"/>
    <property type="match status" value="1"/>
</dbReference>
<dbReference type="InterPro" id="IPR014748">
    <property type="entry name" value="Enoyl-CoA_hydra_C"/>
</dbReference>
<gene>
    <name evidence="5" type="ORF">GCM10023340_24630</name>
</gene>
<organism evidence="5 6">
    <name type="scientific">Nocardioides marinquilinus</name>
    <dbReference type="NCBI Taxonomy" id="1210400"/>
    <lineage>
        <taxon>Bacteria</taxon>
        <taxon>Bacillati</taxon>
        <taxon>Actinomycetota</taxon>
        <taxon>Actinomycetes</taxon>
        <taxon>Propionibacteriales</taxon>
        <taxon>Nocardioidaceae</taxon>
        <taxon>Nocardioides</taxon>
    </lineage>
</organism>
<keyword evidence="3" id="KW-0456">Lyase</keyword>
<evidence type="ECO:0000313" key="5">
    <source>
        <dbReference type="EMBL" id="GAA5149404.1"/>
    </source>
</evidence>
<dbReference type="PROSITE" id="PS00166">
    <property type="entry name" value="ENOYL_COA_HYDRATASE"/>
    <property type="match status" value="1"/>
</dbReference>
<sequence>MRLPTLAAMSTDLPDADRLAAGRLRLAVDGVLATITLDKPEARNAQTPTTWRVLAEIGAALPADVRVVVVRGAGGTFSAGLDRTLLTPGGSGASGGQESVADLLTASDEEMSAAIDAYQRGFTWLRDPRFVSVAVVEGHAIGAGFQLALSCDLVLAADDARFCMKETALGLVPDLTGTKPLVERVGYPRALEICATARTVGAEEAARIGLALGPVPAAELDGAVAELVTALTAALPDAVRETTALLLGAAERDLETQRRLEREAQTRRFRELAGLMGG</sequence>
<evidence type="ECO:0000256" key="4">
    <source>
        <dbReference type="RuleBase" id="RU003707"/>
    </source>
</evidence>
<evidence type="ECO:0000256" key="2">
    <source>
        <dbReference type="ARBA" id="ARBA00023098"/>
    </source>
</evidence>
<dbReference type="PANTHER" id="PTHR11941">
    <property type="entry name" value="ENOYL-COA HYDRATASE-RELATED"/>
    <property type="match status" value="1"/>
</dbReference>
<evidence type="ECO:0000256" key="1">
    <source>
        <dbReference type="ARBA" id="ARBA00005254"/>
    </source>
</evidence>
<comment type="caution">
    <text evidence="5">The sequence shown here is derived from an EMBL/GenBank/DDBJ whole genome shotgun (WGS) entry which is preliminary data.</text>
</comment>
<reference evidence="6" key="1">
    <citation type="journal article" date="2019" name="Int. J. Syst. Evol. Microbiol.">
        <title>The Global Catalogue of Microorganisms (GCM) 10K type strain sequencing project: providing services to taxonomists for standard genome sequencing and annotation.</title>
        <authorList>
            <consortium name="The Broad Institute Genomics Platform"/>
            <consortium name="The Broad Institute Genome Sequencing Center for Infectious Disease"/>
            <person name="Wu L."/>
            <person name="Ma J."/>
        </authorList>
    </citation>
    <scope>NUCLEOTIDE SEQUENCE [LARGE SCALE GENOMIC DNA]</scope>
    <source>
        <strain evidence="6">JCM 18459</strain>
    </source>
</reference>
<accession>A0ABP9PNG9</accession>
<dbReference type="EMBL" id="BAABKG010000003">
    <property type="protein sequence ID" value="GAA5149404.1"/>
    <property type="molecule type" value="Genomic_DNA"/>
</dbReference>